<name>A0A8T0KW30_PHAAN</name>
<proteinExistence type="predicted"/>
<organism evidence="3 4">
    <name type="scientific">Phaseolus angularis</name>
    <name type="common">Azuki bean</name>
    <name type="synonym">Vigna angularis</name>
    <dbReference type="NCBI Taxonomy" id="3914"/>
    <lineage>
        <taxon>Eukaryota</taxon>
        <taxon>Viridiplantae</taxon>
        <taxon>Streptophyta</taxon>
        <taxon>Embryophyta</taxon>
        <taxon>Tracheophyta</taxon>
        <taxon>Spermatophyta</taxon>
        <taxon>Magnoliopsida</taxon>
        <taxon>eudicotyledons</taxon>
        <taxon>Gunneridae</taxon>
        <taxon>Pentapetalae</taxon>
        <taxon>rosids</taxon>
        <taxon>fabids</taxon>
        <taxon>Fabales</taxon>
        <taxon>Fabaceae</taxon>
        <taxon>Papilionoideae</taxon>
        <taxon>50 kb inversion clade</taxon>
        <taxon>NPAAA clade</taxon>
        <taxon>indigoferoid/millettioid clade</taxon>
        <taxon>Phaseoleae</taxon>
        <taxon>Vigna</taxon>
    </lineage>
</organism>
<evidence type="ECO:0000313" key="4">
    <source>
        <dbReference type="Proteomes" id="UP000743370"/>
    </source>
</evidence>
<dbReference type="Proteomes" id="UP000743370">
    <property type="component" value="Unassembled WGS sequence"/>
</dbReference>
<accession>A0A8T0KW30</accession>
<dbReference type="AlphaFoldDB" id="A0A8T0KW30"/>
<keyword evidence="2" id="KW-0472">Membrane</keyword>
<comment type="caution">
    <text evidence="3">The sequence shown here is derived from an EMBL/GenBank/DDBJ whole genome shotgun (WGS) entry which is preliminary data.</text>
</comment>
<feature type="region of interest" description="Disordered" evidence="1">
    <location>
        <begin position="93"/>
        <end position="148"/>
    </location>
</feature>
<feature type="compositionally biased region" description="Polar residues" evidence="1">
    <location>
        <begin position="138"/>
        <end position="148"/>
    </location>
</feature>
<feature type="compositionally biased region" description="Pro residues" evidence="1">
    <location>
        <begin position="103"/>
        <end position="120"/>
    </location>
</feature>
<evidence type="ECO:0000256" key="1">
    <source>
        <dbReference type="SAM" id="MobiDB-lite"/>
    </source>
</evidence>
<evidence type="ECO:0000313" key="3">
    <source>
        <dbReference type="EMBL" id="KAG2403198.1"/>
    </source>
</evidence>
<sequence length="148" mass="16583">MLTFLQCYEMLNFETELANELANGMLRDGTQAMCTKVKRVLPFFDETFKKTGHEHCVNKLVVNMKRKMGYSGTLVLFLILTILVPTKLAEFTGEGSPVQDLNSPPPPPGRLLKRQPPPIAPVQIDIPRHRLRPPPIDLSQNDGTAYAP</sequence>
<reference evidence="3 4" key="1">
    <citation type="submission" date="2020-05" db="EMBL/GenBank/DDBJ databases">
        <title>Vigna angularis (adzuki bean) Var. LongXiaoDou No. 4 denovo assembly.</title>
        <authorList>
            <person name="Xiang H."/>
        </authorList>
    </citation>
    <scope>NUCLEOTIDE SEQUENCE [LARGE SCALE GENOMIC DNA]</scope>
    <source>
        <tissue evidence="3">Leaf</tissue>
    </source>
</reference>
<protein>
    <submittedName>
        <fullName evidence="3">Uncharacterized protein</fullName>
    </submittedName>
</protein>
<feature type="transmembrane region" description="Helical" evidence="2">
    <location>
        <begin position="68"/>
        <end position="86"/>
    </location>
</feature>
<evidence type="ECO:0000256" key="2">
    <source>
        <dbReference type="SAM" id="Phobius"/>
    </source>
</evidence>
<keyword evidence="2" id="KW-0812">Transmembrane</keyword>
<gene>
    <name evidence="3" type="ORF">HKW66_Vig0184840</name>
</gene>
<dbReference type="EMBL" id="JABFOF010000003">
    <property type="protein sequence ID" value="KAG2403198.1"/>
    <property type="molecule type" value="Genomic_DNA"/>
</dbReference>
<keyword evidence="2" id="KW-1133">Transmembrane helix</keyword>